<geneLocation type="plasmid" evidence="3 4">
    <name>unnamed 2</name>
</geneLocation>
<dbReference type="KEGG" id="hjo:AY555_10270"/>
<dbReference type="EMBL" id="CP014527">
    <property type="protein sequence ID" value="AMW35952.1"/>
    <property type="molecule type" value="Genomic_DNA"/>
</dbReference>
<protein>
    <recommendedName>
        <fullName evidence="1">TraI-like middle domain-containing protein</fullName>
    </recommendedName>
</protein>
<evidence type="ECO:0000313" key="3">
    <source>
        <dbReference type="EMBL" id="AMW35952.1"/>
    </source>
</evidence>
<organism evidence="3 4">
    <name type="scientific">Haematospirillum jordaniae</name>
    <dbReference type="NCBI Taxonomy" id="1549855"/>
    <lineage>
        <taxon>Bacteria</taxon>
        <taxon>Pseudomonadati</taxon>
        <taxon>Pseudomonadota</taxon>
        <taxon>Alphaproteobacteria</taxon>
        <taxon>Rhodospirillales</taxon>
        <taxon>Novispirillaceae</taxon>
        <taxon>Haematospirillum</taxon>
    </lineage>
</organism>
<keyword evidence="3" id="KW-0614">Plasmid</keyword>
<dbReference type="OrthoDB" id="279005at2"/>
<proteinExistence type="predicted"/>
<dbReference type="InterPro" id="IPR054462">
    <property type="entry name" value="TraI_M"/>
</dbReference>
<dbReference type="Proteomes" id="UP000076066">
    <property type="component" value="Plasmid unnamed 2"/>
</dbReference>
<evidence type="ECO:0000259" key="1">
    <source>
        <dbReference type="Pfam" id="PF22863"/>
    </source>
</evidence>
<reference evidence="3 4" key="1">
    <citation type="submission" date="2016-02" db="EMBL/GenBank/DDBJ databases">
        <title>Complete Genome of H5569, the type strain of the newly described species Haematospirillium jordaniae.</title>
        <authorList>
            <person name="Nicholson A.C."/>
            <person name="Humrighouse B.W."/>
            <person name="Loparov V."/>
            <person name="McQuiston J.R."/>
        </authorList>
    </citation>
    <scope>NUCLEOTIDE SEQUENCE [LARGE SCALE GENOMIC DNA]</scope>
    <source>
        <strain evidence="3 4">H5569</strain>
        <plasmid evidence="4">Plasmid unnamed 2</plasmid>
        <plasmid evidence="3">unnamed 2</plasmid>
    </source>
</reference>
<dbReference type="KEGG" id="hjo:AY555_11385"/>
<name>A0A145VST7_9PROT</name>
<evidence type="ECO:0000313" key="4">
    <source>
        <dbReference type="Proteomes" id="UP000076066"/>
    </source>
</evidence>
<sequence>MPILTRLRQRLADRFGVVLVQRGRGLVFRPLDSDTSKPPHMKASALDRTCSRGALEKRLGSYRDPAHIARNKIRTGQPVRRYRLRPLAGRGLLSDHRWRRYLAIRQNQLLPSQARNWRLYLTGQAATGPMGMNVVDAMGKVLGKGRGW</sequence>
<gene>
    <name evidence="2" type="ORF">AY555_10270</name>
    <name evidence="3" type="ORF">AY555_11385</name>
</gene>
<dbReference type="GeneID" id="53317747"/>
<dbReference type="Pfam" id="PF22863">
    <property type="entry name" value="TraI_middle"/>
    <property type="match status" value="1"/>
</dbReference>
<dbReference type="EMBL" id="CP014527">
    <property type="protein sequence ID" value="AMW35758.1"/>
    <property type="molecule type" value="Genomic_DNA"/>
</dbReference>
<keyword evidence="4" id="KW-1185">Reference proteome</keyword>
<dbReference type="RefSeq" id="WP_066137022.1">
    <property type="nucleotide sequence ID" value="NZ_CP014527.1"/>
</dbReference>
<feature type="domain" description="TraI-like middle" evidence="1">
    <location>
        <begin position="13"/>
        <end position="63"/>
    </location>
</feature>
<evidence type="ECO:0000313" key="2">
    <source>
        <dbReference type="EMBL" id="AMW35758.1"/>
    </source>
</evidence>
<dbReference type="AlphaFoldDB" id="A0A145VST7"/>
<accession>A0A145VST7</accession>